<reference evidence="1 2" key="1">
    <citation type="submission" date="2018-12" db="EMBL/GenBank/DDBJ databases">
        <title>Bacillus ochoae sp. nov., Paenibacillus whitsoniae sp. nov., Paenibacillus spiritus sp. nov. Isolated from the Mars Exploration Rover during spacecraft assembly.</title>
        <authorList>
            <person name="Seuylemezian A."/>
            <person name="Vaishampayan P."/>
        </authorList>
    </citation>
    <scope>NUCLEOTIDE SEQUENCE [LARGE SCALE GENOMIC DNA]</scope>
    <source>
        <strain evidence="1 2">MER 54</strain>
    </source>
</reference>
<organism evidence="1 2">
    <name type="scientific">Paenibacillus whitsoniae</name>
    <dbReference type="NCBI Taxonomy" id="2496558"/>
    <lineage>
        <taxon>Bacteria</taxon>
        <taxon>Bacillati</taxon>
        <taxon>Bacillota</taxon>
        <taxon>Bacilli</taxon>
        <taxon>Bacillales</taxon>
        <taxon>Paenibacillaceae</taxon>
        <taxon>Paenibacillus</taxon>
    </lineage>
</organism>
<name>A0A3S0CUX0_9BACL</name>
<dbReference type="EMBL" id="RXHU01000034">
    <property type="protein sequence ID" value="RTE09306.1"/>
    <property type="molecule type" value="Genomic_DNA"/>
</dbReference>
<gene>
    <name evidence="1" type="ORF">EJQ19_13075</name>
</gene>
<proteinExistence type="predicted"/>
<evidence type="ECO:0000313" key="1">
    <source>
        <dbReference type="EMBL" id="RTE09306.1"/>
    </source>
</evidence>
<dbReference type="Proteomes" id="UP000276128">
    <property type="component" value="Unassembled WGS sequence"/>
</dbReference>
<comment type="caution">
    <text evidence="1">The sequence shown here is derived from an EMBL/GenBank/DDBJ whole genome shotgun (WGS) entry which is preliminary data.</text>
</comment>
<keyword evidence="2" id="KW-1185">Reference proteome</keyword>
<dbReference type="OrthoDB" id="2628809at2"/>
<dbReference type="AlphaFoldDB" id="A0A3S0CUX0"/>
<sequence length="60" mass="6967">MNQELEAGREPVFTKEQLLRSTRWAGTLKDVLKSQLADGESYTHQQVEQMITTFLKRTVQ</sequence>
<dbReference type="RefSeq" id="WP_126141670.1">
    <property type="nucleotide sequence ID" value="NZ_RXHU01000034.1"/>
</dbReference>
<accession>A0A3S0CUX0</accession>
<protein>
    <submittedName>
        <fullName evidence="1">Uncharacterized protein</fullName>
    </submittedName>
</protein>
<evidence type="ECO:0000313" key="2">
    <source>
        <dbReference type="Proteomes" id="UP000276128"/>
    </source>
</evidence>